<feature type="compositionally biased region" description="Acidic residues" evidence="3">
    <location>
        <begin position="345"/>
        <end position="364"/>
    </location>
</feature>
<feature type="region of interest" description="Disordered" evidence="3">
    <location>
        <begin position="245"/>
        <end position="438"/>
    </location>
</feature>
<sequence>MNNEQFRRLLLEKEAASKNGSSASPPGPSAKPRTAALGTRKASFMPMTPRTVKGAAGVDFARQVQERNAAASGQQGKRWKSSAAPKGSKLAAGYQDRTLERKDYEDDEKGARIKALEEQMKLGQLDQATFEALRDQITGGNVSTTHLVKGLDRKLLERVRRGEDVIGGGTKEAEEDIDEELDRLEEKEVARLEREKTQKKGEVAKQPRSVAGAKRTRDQILADLKAQRKAAAEARNAARPELGAAFRDIASKQHSGTRIERDDKGREVMITVDEHGNVKKKVRKVQPGNEINDPEQAAEKPIKFLDEGITIPTLKEQKKEVPKEESEDEGDIFGDVGTDYNPLGEADDSDDDDDDSSDSGEEGEIAARRTNASKEEVRTSRSPRSVSSSVEADSETKSMPPPPLPVQIQKKPIAATTRNYFRSAAPEPTEEAPQNPFNDSNFLAAIKKASALSNVAFSLGGDSKDEDGEEDEAAKEARLKKRAAMLANNDRDFEDMDLGFGSSRGGDDEDAAEGGSKIKLSQWKGSGATGDDDDDDGGHEGGGGGKKKRSRKRKGDKNSAADVLGVLERRKESNK</sequence>
<dbReference type="InterPro" id="IPR012916">
    <property type="entry name" value="RED_N"/>
</dbReference>
<name>A0ABR3PP40_9PEZI</name>
<feature type="region of interest" description="Disordered" evidence="3">
    <location>
        <begin position="458"/>
        <end position="477"/>
    </location>
</feature>
<gene>
    <name evidence="5" type="ORF">AAFC00_001194</name>
</gene>
<evidence type="ECO:0000256" key="3">
    <source>
        <dbReference type="SAM" id="MobiDB-lite"/>
    </source>
</evidence>
<feature type="compositionally biased region" description="Basic and acidic residues" evidence="3">
    <location>
        <begin position="1"/>
        <end position="16"/>
    </location>
</feature>
<evidence type="ECO:0000256" key="1">
    <source>
        <dbReference type="ARBA" id="ARBA00004123"/>
    </source>
</evidence>
<feature type="compositionally biased region" description="Low complexity" evidence="3">
    <location>
        <begin position="380"/>
        <end position="391"/>
    </location>
</feature>
<feature type="compositionally biased region" description="Basic and acidic residues" evidence="3">
    <location>
        <begin position="257"/>
        <end position="277"/>
    </location>
</feature>
<dbReference type="EMBL" id="JBFMKM010000003">
    <property type="protein sequence ID" value="KAL1310974.1"/>
    <property type="molecule type" value="Genomic_DNA"/>
</dbReference>
<protein>
    <recommendedName>
        <fullName evidence="4">RED-like N-terminal domain-containing protein</fullName>
    </recommendedName>
</protein>
<keyword evidence="2" id="KW-0539">Nucleus</keyword>
<dbReference type="InterPro" id="IPR039896">
    <property type="entry name" value="Red-like"/>
</dbReference>
<dbReference type="GeneID" id="95974897"/>
<keyword evidence="6" id="KW-1185">Reference proteome</keyword>
<dbReference type="Pfam" id="PF07808">
    <property type="entry name" value="RED_N"/>
    <property type="match status" value="1"/>
</dbReference>
<feature type="compositionally biased region" description="Basic and acidic residues" evidence="3">
    <location>
        <begin position="188"/>
        <end position="205"/>
    </location>
</feature>
<feature type="compositionally biased region" description="Basic and acidic residues" evidence="3">
    <location>
        <begin position="315"/>
        <end position="324"/>
    </location>
</feature>
<feature type="compositionally biased region" description="Basic and acidic residues" evidence="3">
    <location>
        <begin position="297"/>
        <end position="306"/>
    </location>
</feature>
<comment type="caution">
    <text evidence="5">The sequence shown here is derived from an EMBL/GenBank/DDBJ whole genome shotgun (WGS) entry which is preliminary data.</text>
</comment>
<feature type="domain" description="RED-like N-terminal" evidence="4">
    <location>
        <begin position="80"/>
        <end position="202"/>
    </location>
</feature>
<feature type="compositionally biased region" description="Basic residues" evidence="3">
    <location>
        <begin position="545"/>
        <end position="555"/>
    </location>
</feature>
<proteinExistence type="predicted"/>
<evidence type="ECO:0000259" key="4">
    <source>
        <dbReference type="Pfam" id="PF07808"/>
    </source>
</evidence>
<evidence type="ECO:0000313" key="5">
    <source>
        <dbReference type="EMBL" id="KAL1310974.1"/>
    </source>
</evidence>
<organism evidence="5 6">
    <name type="scientific">Neodothiora populina</name>
    <dbReference type="NCBI Taxonomy" id="2781224"/>
    <lineage>
        <taxon>Eukaryota</taxon>
        <taxon>Fungi</taxon>
        <taxon>Dikarya</taxon>
        <taxon>Ascomycota</taxon>
        <taxon>Pezizomycotina</taxon>
        <taxon>Dothideomycetes</taxon>
        <taxon>Dothideomycetidae</taxon>
        <taxon>Dothideales</taxon>
        <taxon>Dothioraceae</taxon>
        <taxon>Neodothiora</taxon>
    </lineage>
</organism>
<dbReference type="RefSeq" id="XP_069203823.1">
    <property type="nucleotide sequence ID" value="XM_069340356.1"/>
</dbReference>
<accession>A0ABR3PP40</accession>
<comment type="subcellular location">
    <subcellularLocation>
        <location evidence="1">Nucleus</location>
    </subcellularLocation>
</comment>
<evidence type="ECO:0000256" key="2">
    <source>
        <dbReference type="ARBA" id="ARBA00023242"/>
    </source>
</evidence>
<feature type="region of interest" description="Disordered" evidence="3">
    <location>
        <begin position="1"/>
        <end position="50"/>
    </location>
</feature>
<reference evidence="5 6" key="1">
    <citation type="submission" date="2024-07" db="EMBL/GenBank/DDBJ databases">
        <title>Draft sequence of the Neodothiora populina.</title>
        <authorList>
            <person name="Drown D.D."/>
            <person name="Schuette U.S."/>
            <person name="Buechlein A.B."/>
            <person name="Rusch D.R."/>
            <person name="Winton L.W."/>
            <person name="Adams G.A."/>
        </authorList>
    </citation>
    <scope>NUCLEOTIDE SEQUENCE [LARGE SCALE GENOMIC DNA]</scope>
    <source>
        <strain evidence="5 6">CPC 39397</strain>
    </source>
</reference>
<dbReference type="PANTHER" id="PTHR12765">
    <property type="entry name" value="RED PROTEIN IK FACTOR CYTOKINE IK"/>
    <property type="match status" value="1"/>
</dbReference>
<feature type="compositionally biased region" description="Acidic residues" evidence="3">
    <location>
        <begin position="464"/>
        <end position="473"/>
    </location>
</feature>
<feature type="region of interest" description="Disordered" evidence="3">
    <location>
        <begin position="67"/>
        <end position="105"/>
    </location>
</feature>
<evidence type="ECO:0000313" key="6">
    <source>
        <dbReference type="Proteomes" id="UP001562354"/>
    </source>
</evidence>
<feature type="region of interest" description="Disordered" evidence="3">
    <location>
        <begin position="485"/>
        <end position="575"/>
    </location>
</feature>
<dbReference type="Proteomes" id="UP001562354">
    <property type="component" value="Unassembled WGS sequence"/>
</dbReference>
<feature type="region of interest" description="Disordered" evidence="3">
    <location>
        <begin position="188"/>
        <end position="217"/>
    </location>
</feature>